<proteinExistence type="predicted"/>
<evidence type="ECO:0000313" key="2">
    <source>
        <dbReference type="Proteomes" id="UP000093355"/>
    </source>
</evidence>
<reference evidence="1 2" key="1">
    <citation type="submission" date="2016-05" db="EMBL/GenBank/DDBJ databases">
        <authorList>
            <person name="Lavstsen T."/>
            <person name="Jespersen J.S."/>
        </authorList>
    </citation>
    <scope>NUCLEOTIDE SEQUENCE [LARGE SCALE GENOMIC DNA]</scope>
    <source>
        <strain evidence="1 2">YLB-01</strain>
    </source>
</reference>
<keyword evidence="2" id="KW-1185">Reference proteome</keyword>
<dbReference type="InterPro" id="IPR046151">
    <property type="entry name" value="DUF6153"/>
</dbReference>
<protein>
    <submittedName>
        <fullName evidence="1">Uncharacterized protein</fullName>
    </submittedName>
</protein>
<organism evidence="1 2">
    <name type="scientific">Microbacterium sediminis</name>
    <dbReference type="NCBI Taxonomy" id="904291"/>
    <lineage>
        <taxon>Bacteria</taxon>
        <taxon>Bacillati</taxon>
        <taxon>Actinomycetota</taxon>
        <taxon>Actinomycetes</taxon>
        <taxon>Micrococcales</taxon>
        <taxon>Microbacteriaceae</taxon>
        <taxon>Microbacterium</taxon>
    </lineage>
</organism>
<comment type="caution">
    <text evidence="1">The sequence shown here is derived from an EMBL/GenBank/DDBJ whole genome shotgun (WGS) entry which is preliminary data.</text>
</comment>
<accession>A0A1B9N8G2</accession>
<evidence type="ECO:0000313" key="1">
    <source>
        <dbReference type="EMBL" id="OCG72878.1"/>
    </source>
</evidence>
<gene>
    <name evidence="1" type="ORF">A7J15_10280</name>
</gene>
<dbReference type="STRING" id="904291.A7J15_10280"/>
<dbReference type="OrthoDB" id="5080877at2"/>
<dbReference type="EMBL" id="LXMD01000028">
    <property type="protein sequence ID" value="OCG72878.1"/>
    <property type="molecule type" value="Genomic_DNA"/>
</dbReference>
<dbReference type="AlphaFoldDB" id="A0A1B9N8G2"/>
<dbReference type="RefSeq" id="WP_067027609.1">
    <property type="nucleotide sequence ID" value="NZ_CP038256.1"/>
</dbReference>
<dbReference type="Proteomes" id="UP000093355">
    <property type="component" value="Unassembled WGS sequence"/>
</dbReference>
<name>A0A1B9N8G2_9MICO</name>
<dbReference type="Pfam" id="PF19650">
    <property type="entry name" value="DUF6153"/>
    <property type="match status" value="1"/>
</dbReference>
<sequence>MSVMTLRQAMRPSATLARTFLLTAAAVIGVLIGLVGMHVLSSGSTHHAPVVISESTHHGGEPAMVDVASPDAATAGDHSAADPCAEGDCGGGMDAMAFMACVLALLAVSIVLAIRPGRVVTIARAQAPPHATATLTEAPPVPPDLNVLSISRT</sequence>